<accession>G7KPM0</accession>
<sequence length="52" mass="6048">MLIISCLSILRTKQTLRETIKKDLEVNELDLNMVYDRTLTSFDPCNRPHLVG</sequence>
<evidence type="ECO:0000313" key="2">
    <source>
        <dbReference type="EnsemblPlants" id="AES75177"/>
    </source>
</evidence>
<dbReference type="EnsemblPlants" id="AES75177">
    <property type="protein sequence ID" value="AES75177"/>
    <property type="gene ID" value="MTR_6g029310"/>
</dbReference>
<protein>
    <submittedName>
        <fullName evidence="1 2">Uncharacterized protein</fullName>
    </submittedName>
</protein>
<evidence type="ECO:0000313" key="3">
    <source>
        <dbReference type="Proteomes" id="UP000002051"/>
    </source>
</evidence>
<reference evidence="1 3" key="2">
    <citation type="journal article" date="2014" name="BMC Genomics">
        <title>An improved genome release (version Mt4.0) for the model legume Medicago truncatula.</title>
        <authorList>
            <person name="Tang H."/>
            <person name="Krishnakumar V."/>
            <person name="Bidwell S."/>
            <person name="Rosen B."/>
            <person name="Chan A."/>
            <person name="Zhou S."/>
            <person name="Gentzbittel L."/>
            <person name="Childs K.L."/>
            <person name="Yandell M."/>
            <person name="Gundlach H."/>
            <person name="Mayer K.F."/>
            <person name="Schwartz D.C."/>
            <person name="Town C.D."/>
        </authorList>
    </citation>
    <scope>GENOME REANNOTATION</scope>
    <source>
        <strain evidence="2 3">cv. Jemalong A17</strain>
    </source>
</reference>
<dbReference type="Proteomes" id="UP000002051">
    <property type="component" value="Chromosome 6"/>
</dbReference>
<reference evidence="1 3" key="1">
    <citation type="journal article" date="2011" name="Nature">
        <title>The Medicago genome provides insight into the evolution of rhizobial symbioses.</title>
        <authorList>
            <person name="Young N.D."/>
            <person name="Debelle F."/>
            <person name="Oldroyd G.E."/>
            <person name="Geurts R."/>
            <person name="Cannon S.B."/>
            <person name="Udvardi M.K."/>
            <person name="Benedito V.A."/>
            <person name="Mayer K.F."/>
            <person name="Gouzy J."/>
            <person name="Schoof H."/>
            <person name="Van de Peer Y."/>
            <person name="Proost S."/>
            <person name="Cook D.R."/>
            <person name="Meyers B.C."/>
            <person name="Spannagl M."/>
            <person name="Cheung F."/>
            <person name="De Mita S."/>
            <person name="Krishnakumar V."/>
            <person name="Gundlach H."/>
            <person name="Zhou S."/>
            <person name="Mudge J."/>
            <person name="Bharti A.K."/>
            <person name="Murray J.D."/>
            <person name="Naoumkina M.A."/>
            <person name="Rosen B."/>
            <person name="Silverstein K.A."/>
            <person name="Tang H."/>
            <person name="Rombauts S."/>
            <person name="Zhao P.X."/>
            <person name="Zhou P."/>
            <person name="Barbe V."/>
            <person name="Bardou P."/>
            <person name="Bechner M."/>
            <person name="Bellec A."/>
            <person name="Berger A."/>
            <person name="Berges H."/>
            <person name="Bidwell S."/>
            <person name="Bisseling T."/>
            <person name="Choisne N."/>
            <person name="Couloux A."/>
            <person name="Denny R."/>
            <person name="Deshpande S."/>
            <person name="Dai X."/>
            <person name="Doyle J.J."/>
            <person name="Dudez A.M."/>
            <person name="Farmer A.D."/>
            <person name="Fouteau S."/>
            <person name="Franken C."/>
            <person name="Gibelin C."/>
            <person name="Gish J."/>
            <person name="Goldstein S."/>
            <person name="Gonzalez A.J."/>
            <person name="Green P.J."/>
            <person name="Hallab A."/>
            <person name="Hartog M."/>
            <person name="Hua A."/>
            <person name="Humphray S.J."/>
            <person name="Jeong D.H."/>
            <person name="Jing Y."/>
            <person name="Jocker A."/>
            <person name="Kenton S.M."/>
            <person name="Kim D.J."/>
            <person name="Klee K."/>
            <person name="Lai H."/>
            <person name="Lang C."/>
            <person name="Lin S."/>
            <person name="Macmil S.L."/>
            <person name="Magdelenat G."/>
            <person name="Matthews L."/>
            <person name="McCorrison J."/>
            <person name="Monaghan E.L."/>
            <person name="Mun J.H."/>
            <person name="Najar F.Z."/>
            <person name="Nicholson C."/>
            <person name="Noirot C."/>
            <person name="O'Bleness M."/>
            <person name="Paule C.R."/>
            <person name="Poulain J."/>
            <person name="Prion F."/>
            <person name="Qin B."/>
            <person name="Qu C."/>
            <person name="Retzel E.F."/>
            <person name="Riddle C."/>
            <person name="Sallet E."/>
            <person name="Samain S."/>
            <person name="Samson N."/>
            <person name="Sanders I."/>
            <person name="Saurat O."/>
            <person name="Scarpelli C."/>
            <person name="Schiex T."/>
            <person name="Segurens B."/>
            <person name="Severin A.J."/>
            <person name="Sherrier D.J."/>
            <person name="Shi R."/>
            <person name="Sims S."/>
            <person name="Singer S.R."/>
            <person name="Sinharoy S."/>
            <person name="Sterck L."/>
            <person name="Viollet A."/>
            <person name="Wang B.B."/>
            <person name="Wang K."/>
            <person name="Wang M."/>
            <person name="Wang X."/>
            <person name="Warfsmann J."/>
            <person name="Weissenbach J."/>
            <person name="White D.D."/>
            <person name="White J.D."/>
            <person name="Wiley G.B."/>
            <person name="Wincker P."/>
            <person name="Xing Y."/>
            <person name="Yang L."/>
            <person name="Yao Z."/>
            <person name="Ying F."/>
            <person name="Zhai J."/>
            <person name="Zhou L."/>
            <person name="Zuber A."/>
            <person name="Denarie J."/>
            <person name="Dixon R.A."/>
            <person name="May G.D."/>
            <person name="Schwartz D.C."/>
            <person name="Rogers J."/>
            <person name="Quetier F."/>
            <person name="Town C.D."/>
            <person name="Roe B.A."/>
        </authorList>
    </citation>
    <scope>NUCLEOTIDE SEQUENCE [LARGE SCALE GENOMIC DNA]</scope>
    <source>
        <strain evidence="1">A17</strain>
        <strain evidence="2 3">cv. Jemalong A17</strain>
    </source>
</reference>
<dbReference type="HOGENOM" id="CLU_3090289_0_0_1"/>
<reference evidence="2" key="3">
    <citation type="submission" date="2015-04" db="UniProtKB">
        <authorList>
            <consortium name="EnsemblPlants"/>
        </authorList>
    </citation>
    <scope>IDENTIFICATION</scope>
    <source>
        <strain evidence="2">cv. Jemalong A17</strain>
    </source>
</reference>
<dbReference type="PaxDb" id="3880-AES75177"/>
<evidence type="ECO:0000313" key="1">
    <source>
        <dbReference type="EMBL" id="AES75177.1"/>
    </source>
</evidence>
<keyword evidence="3" id="KW-1185">Reference proteome</keyword>
<gene>
    <name evidence="1" type="ordered locus">MTR_6g029310</name>
</gene>
<dbReference type="EMBL" id="CM001222">
    <property type="protein sequence ID" value="AES75177.1"/>
    <property type="molecule type" value="Genomic_DNA"/>
</dbReference>
<name>G7KPM0_MEDTR</name>
<organism evidence="1 3">
    <name type="scientific">Medicago truncatula</name>
    <name type="common">Barrel medic</name>
    <name type="synonym">Medicago tribuloides</name>
    <dbReference type="NCBI Taxonomy" id="3880"/>
    <lineage>
        <taxon>Eukaryota</taxon>
        <taxon>Viridiplantae</taxon>
        <taxon>Streptophyta</taxon>
        <taxon>Embryophyta</taxon>
        <taxon>Tracheophyta</taxon>
        <taxon>Spermatophyta</taxon>
        <taxon>Magnoliopsida</taxon>
        <taxon>eudicotyledons</taxon>
        <taxon>Gunneridae</taxon>
        <taxon>Pentapetalae</taxon>
        <taxon>rosids</taxon>
        <taxon>fabids</taxon>
        <taxon>Fabales</taxon>
        <taxon>Fabaceae</taxon>
        <taxon>Papilionoideae</taxon>
        <taxon>50 kb inversion clade</taxon>
        <taxon>NPAAA clade</taxon>
        <taxon>Hologalegina</taxon>
        <taxon>IRL clade</taxon>
        <taxon>Trifolieae</taxon>
        <taxon>Medicago</taxon>
    </lineage>
</organism>
<dbReference type="AlphaFoldDB" id="G7KPM0"/>
<proteinExistence type="predicted"/>